<evidence type="ECO:0000313" key="5">
    <source>
        <dbReference type="Proteomes" id="UP000501945"/>
    </source>
</evidence>
<dbReference type="EMBL" id="CP047616">
    <property type="protein sequence ID" value="QIW53727.1"/>
    <property type="molecule type" value="Genomic_DNA"/>
</dbReference>
<evidence type="ECO:0000313" key="2">
    <source>
        <dbReference type="EMBL" id="QIW53727.1"/>
    </source>
</evidence>
<feature type="domain" description="TIR" evidence="1">
    <location>
        <begin position="1"/>
        <end position="135"/>
    </location>
</feature>
<gene>
    <name evidence="3" type="ORF">GU334_06255</name>
    <name evidence="2" type="ORF">GU336_06025</name>
</gene>
<protein>
    <submittedName>
        <fullName evidence="2">TIR domain-containing protein</fullName>
    </submittedName>
</protein>
<dbReference type="RefSeq" id="WP_167838703.1">
    <property type="nucleotide sequence ID" value="NZ_CP047614.1"/>
</dbReference>
<evidence type="ECO:0000313" key="3">
    <source>
        <dbReference type="EMBL" id="QIW58536.1"/>
    </source>
</evidence>
<accession>A0A6H0UTD3</accession>
<dbReference type="PROSITE" id="PS50104">
    <property type="entry name" value="TIR"/>
    <property type="match status" value="1"/>
</dbReference>
<evidence type="ECO:0000259" key="1">
    <source>
        <dbReference type="PROSITE" id="PS50104"/>
    </source>
</evidence>
<dbReference type="AlphaFoldDB" id="A0A6H0UTD3"/>
<keyword evidence="4" id="KW-1185">Reference proteome</keyword>
<organism evidence="2 5">
    <name type="scientific">Pseudolactococcus raffinolactis</name>
    <dbReference type="NCBI Taxonomy" id="1366"/>
    <lineage>
        <taxon>Bacteria</taxon>
        <taxon>Bacillati</taxon>
        <taxon>Bacillota</taxon>
        <taxon>Bacilli</taxon>
        <taxon>Lactobacillales</taxon>
        <taxon>Streptococcaceae</taxon>
        <taxon>Pseudolactococcus</taxon>
    </lineage>
</organism>
<dbReference type="EMBL" id="CP047628">
    <property type="protein sequence ID" value="QIW58536.1"/>
    <property type="molecule type" value="Genomic_DNA"/>
</dbReference>
<dbReference type="InterPro" id="IPR000157">
    <property type="entry name" value="TIR_dom"/>
</dbReference>
<dbReference type="GO" id="GO:0007165">
    <property type="term" value="P:signal transduction"/>
    <property type="evidence" value="ECO:0007669"/>
    <property type="project" value="InterPro"/>
</dbReference>
<dbReference type="Pfam" id="PF01582">
    <property type="entry name" value="TIR"/>
    <property type="match status" value="1"/>
</dbReference>
<dbReference type="Proteomes" id="UP000501558">
    <property type="component" value="Chromosome"/>
</dbReference>
<reference evidence="4 5" key="1">
    <citation type="submission" date="2019-12" db="EMBL/GenBank/DDBJ databases">
        <title>Whole genome sequences of Lactococcus raffinolactis strains isolated from sewage.</title>
        <authorList>
            <person name="Ybazeta G."/>
            <person name="Ross M."/>
            <person name="Brabant-Kirwan D."/>
            <person name="Saleh M."/>
            <person name="Dillon J.A."/>
            <person name="Splinter K."/>
            <person name="Nokhbeh R."/>
        </authorList>
    </citation>
    <scope>NUCLEOTIDE SEQUENCE [LARGE SCALE GENOMIC DNA]</scope>
    <source>
        <strain evidence="3 4">Lr_19_14</strain>
        <strain evidence="2 5">Lr_19_5</strain>
    </source>
</reference>
<proteinExistence type="predicted"/>
<sequence>MLFLCFSGKVREVATSILYHLENFGLKIWYDNQEYLFGENKNLKRIEAISSSNYAIIVFSKHFPSSIEAIEELEIIKNKYQDNELHVFPVFYCQDRKKIPSEYSWLNDLIYNYVDEGSGTLKACNQIVCKYYSDIVNIENIPELNFFIKKNDIPKVISKMIKTYYLVDSANLNTRITIIYSIFIFIDNIIELPNNIQRSIKYLFSNTQLNIPLNDREIQIAELILRIGLNMI</sequence>
<dbReference type="Proteomes" id="UP000501945">
    <property type="component" value="Chromosome"/>
</dbReference>
<dbReference type="InterPro" id="IPR035897">
    <property type="entry name" value="Toll_tir_struct_dom_sf"/>
</dbReference>
<evidence type="ECO:0000313" key="4">
    <source>
        <dbReference type="Proteomes" id="UP000501558"/>
    </source>
</evidence>
<dbReference type="SUPFAM" id="SSF52200">
    <property type="entry name" value="Toll/Interleukin receptor TIR domain"/>
    <property type="match status" value="1"/>
</dbReference>
<name>A0A6H0UTD3_9LACT</name>
<dbReference type="Gene3D" id="3.40.50.10140">
    <property type="entry name" value="Toll/interleukin-1 receptor homology (TIR) domain"/>
    <property type="match status" value="1"/>
</dbReference>